<evidence type="ECO:0000256" key="1">
    <source>
        <dbReference type="ARBA" id="ARBA00011009"/>
    </source>
</evidence>
<comment type="catalytic activity">
    <reaction evidence="10">
        <text>sn-glycerol 3-phosphate + NADP(+) = dihydroxyacetone phosphate + NADPH + H(+)</text>
        <dbReference type="Rhea" id="RHEA:11096"/>
        <dbReference type="ChEBI" id="CHEBI:15378"/>
        <dbReference type="ChEBI" id="CHEBI:57597"/>
        <dbReference type="ChEBI" id="CHEBI:57642"/>
        <dbReference type="ChEBI" id="CHEBI:57783"/>
        <dbReference type="ChEBI" id="CHEBI:58349"/>
        <dbReference type="EC" id="1.1.1.94"/>
    </reaction>
    <physiologicalReaction direction="right-to-left" evidence="10">
        <dbReference type="Rhea" id="RHEA:11098"/>
    </physiologicalReaction>
</comment>
<dbReference type="GO" id="GO:0046168">
    <property type="term" value="P:glycerol-3-phosphate catabolic process"/>
    <property type="evidence" value="ECO:0007669"/>
    <property type="project" value="InterPro"/>
</dbReference>
<evidence type="ECO:0000259" key="16">
    <source>
        <dbReference type="Pfam" id="PF01210"/>
    </source>
</evidence>
<evidence type="ECO:0000256" key="7">
    <source>
        <dbReference type="ARBA" id="ARBA00023209"/>
    </source>
</evidence>
<keyword evidence="6 11" id="KW-0443">Lipid metabolism</keyword>
<comment type="pathway">
    <text evidence="11">Membrane lipid metabolism; glycerophospholipid metabolism.</text>
</comment>
<accession>A0A0C2HQZ7</accession>
<comment type="caution">
    <text evidence="18">The sequence shown here is derived from an EMBL/GenBank/DDBJ whole genome shotgun (WGS) entry which is preliminary data.</text>
</comment>
<evidence type="ECO:0000256" key="5">
    <source>
        <dbReference type="ARBA" id="ARBA00023027"/>
    </source>
</evidence>
<dbReference type="SUPFAM" id="SSF51735">
    <property type="entry name" value="NAD(P)-binding Rossmann-fold domains"/>
    <property type="match status" value="1"/>
</dbReference>
<dbReference type="EC" id="1.1.1.94" evidence="11"/>
<keyword evidence="2 11" id="KW-0444">Lipid biosynthesis</keyword>
<comment type="similarity">
    <text evidence="1 11 15">Belongs to the NAD-dependent glycerol-3-phosphate dehydrogenase family.</text>
</comment>
<evidence type="ECO:0000256" key="4">
    <source>
        <dbReference type="ARBA" id="ARBA00023002"/>
    </source>
</evidence>
<dbReference type="STRING" id="45670.SN16_00845"/>
<feature type="binding site" evidence="11">
    <location>
        <position position="282"/>
    </location>
    <ligand>
        <name>NADPH</name>
        <dbReference type="ChEBI" id="CHEBI:57783"/>
    </ligand>
</feature>
<dbReference type="Proteomes" id="UP000527860">
    <property type="component" value="Unassembled WGS sequence"/>
</dbReference>
<feature type="binding site" evidence="11">
    <location>
        <position position="108"/>
    </location>
    <ligand>
        <name>sn-glycerol 3-phosphate</name>
        <dbReference type="ChEBI" id="CHEBI:57597"/>
    </ligand>
</feature>
<dbReference type="InterPro" id="IPR006109">
    <property type="entry name" value="G3P_DH_NAD-dep_C"/>
</dbReference>
<evidence type="ECO:0000313" key="19">
    <source>
        <dbReference type="EMBL" id="MDB0579087.1"/>
    </source>
</evidence>
<evidence type="ECO:0000256" key="14">
    <source>
        <dbReference type="PIRSR" id="PIRSR000114-3"/>
    </source>
</evidence>
<dbReference type="Pfam" id="PF01210">
    <property type="entry name" value="NAD_Gly3P_dh_N"/>
    <property type="match status" value="1"/>
</dbReference>
<evidence type="ECO:0000256" key="8">
    <source>
        <dbReference type="ARBA" id="ARBA00023264"/>
    </source>
</evidence>
<dbReference type="GeneID" id="77844088"/>
<comment type="catalytic activity">
    <reaction evidence="9">
        <text>6-phospho-D-gluconate + NADP(+) = D-ribulose 5-phosphate + CO2 + NADPH</text>
        <dbReference type="Rhea" id="RHEA:10116"/>
        <dbReference type="ChEBI" id="CHEBI:16526"/>
        <dbReference type="ChEBI" id="CHEBI:57783"/>
        <dbReference type="ChEBI" id="CHEBI:58121"/>
        <dbReference type="ChEBI" id="CHEBI:58349"/>
        <dbReference type="ChEBI" id="CHEBI:58759"/>
        <dbReference type="EC" id="1.1.1.44"/>
    </reaction>
</comment>
<feature type="binding site" evidence="11">
    <location>
        <position position="257"/>
    </location>
    <ligand>
        <name>sn-glycerol 3-phosphate</name>
        <dbReference type="ChEBI" id="CHEBI:57597"/>
    </ligand>
</feature>
<feature type="binding site" evidence="11">
    <location>
        <position position="259"/>
    </location>
    <ligand>
        <name>sn-glycerol 3-phosphate</name>
        <dbReference type="ChEBI" id="CHEBI:57597"/>
    </ligand>
</feature>
<name>A0A0C2HQZ7_9STAP</name>
<dbReference type="GO" id="GO:0005829">
    <property type="term" value="C:cytosol"/>
    <property type="evidence" value="ECO:0007669"/>
    <property type="project" value="TreeGrafter"/>
</dbReference>
<evidence type="ECO:0000313" key="20">
    <source>
        <dbReference type="Proteomes" id="UP000031546"/>
    </source>
</evidence>
<dbReference type="SUPFAM" id="SSF48179">
    <property type="entry name" value="6-phosphogluconate dehydrogenase C-terminal domain-like"/>
    <property type="match status" value="1"/>
</dbReference>
<evidence type="ECO:0000256" key="15">
    <source>
        <dbReference type="RuleBase" id="RU000437"/>
    </source>
</evidence>
<keyword evidence="21" id="KW-1185">Reference proteome</keyword>
<dbReference type="InterPro" id="IPR036291">
    <property type="entry name" value="NAD(P)-bd_dom_sf"/>
</dbReference>
<dbReference type="NCBIfam" id="NF000940">
    <property type="entry name" value="PRK00094.1-2"/>
    <property type="match status" value="1"/>
</dbReference>
<dbReference type="RefSeq" id="WP_040104715.1">
    <property type="nucleotide sequence ID" value="NZ_JABEVU030000001.1"/>
</dbReference>
<feature type="domain" description="Glycerol-3-phosphate dehydrogenase NAD-dependent C-terminal" evidence="17">
    <location>
        <begin position="183"/>
        <end position="322"/>
    </location>
</feature>
<feature type="binding site" evidence="11">
    <location>
        <position position="11"/>
    </location>
    <ligand>
        <name>NADPH</name>
        <dbReference type="ChEBI" id="CHEBI:57783"/>
    </ligand>
</feature>
<dbReference type="GO" id="GO:0008654">
    <property type="term" value="P:phospholipid biosynthetic process"/>
    <property type="evidence" value="ECO:0007669"/>
    <property type="project" value="UniProtKB-KW"/>
</dbReference>
<dbReference type="PRINTS" id="PR00077">
    <property type="entry name" value="GPDHDRGNASE"/>
</dbReference>
<feature type="binding site" evidence="11">
    <location>
        <position position="194"/>
    </location>
    <ligand>
        <name>sn-glycerol 3-phosphate</name>
        <dbReference type="ChEBI" id="CHEBI:57597"/>
    </ligand>
</feature>
<reference evidence="19" key="3">
    <citation type="submission" date="2022-12" db="EMBL/GenBank/DDBJ databases">
        <title>Genome analysis and biological profiling of marine Salinicoccus roseus MOSEL-ME25.</title>
        <authorList>
            <person name="Mirza F.T."/>
            <person name="Xie Y."/>
            <person name="Shinwari Z.K."/>
        </authorList>
    </citation>
    <scope>NUCLEOTIDE SEQUENCE</scope>
    <source>
        <strain evidence="19">MOSEL-ME25</strain>
    </source>
</reference>
<protein>
    <recommendedName>
        <fullName evidence="11">Glycerol-3-phosphate dehydrogenase [NAD(P)+]</fullName>
        <ecNumber evidence="11">1.1.1.94</ecNumber>
    </recommendedName>
    <alternativeName>
        <fullName evidence="11">NAD(P)(+)-dependent glycerol-3-phosphate dehydrogenase</fullName>
    </alternativeName>
    <alternativeName>
        <fullName evidence="11">NAD(P)H-dependent dihydroxyacetone-phosphate reductase</fullName>
    </alternativeName>
</protein>
<keyword evidence="4 11" id="KW-0560">Oxidoreductase</keyword>
<dbReference type="PANTHER" id="PTHR11728:SF1">
    <property type="entry name" value="GLYCEROL-3-PHOSPHATE DEHYDROGENASE [NAD(+)] 2, CHLOROPLASTIC"/>
    <property type="match status" value="1"/>
</dbReference>
<feature type="binding site" evidence="11">
    <location>
        <position position="48"/>
    </location>
    <ligand>
        <name>NADPH</name>
        <dbReference type="ChEBI" id="CHEBI:57783"/>
    </ligand>
</feature>
<feature type="binding site" evidence="11">
    <location>
        <position position="247"/>
    </location>
    <ligand>
        <name>sn-glycerol 3-phosphate</name>
        <dbReference type="ChEBI" id="CHEBI:57597"/>
    </ligand>
</feature>
<feature type="binding site" evidence="11">
    <location>
        <position position="258"/>
    </location>
    <ligand>
        <name>sn-glycerol 3-phosphate</name>
        <dbReference type="ChEBI" id="CHEBI:57597"/>
    </ligand>
</feature>
<dbReference type="GO" id="GO:0004616">
    <property type="term" value="F:phosphogluconate dehydrogenase (decarboxylating) activity"/>
    <property type="evidence" value="ECO:0007669"/>
    <property type="project" value="UniProtKB-EC"/>
</dbReference>
<keyword evidence="5 11" id="KW-0520">NAD</keyword>
<feature type="binding site" evidence="11">
    <location>
        <position position="284"/>
    </location>
    <ligand>
        <name>NADPH</name>
        <dbReference type="ChEBI" id="CHEBI:57783"/>
    </ligand>
</feature>
<dbReference type="NCBIfam" id="NF000942">
    <property type="entry name" value="PRK00094.1-4"/>
    <property type="match status" value="1"/>
</dbReference>
<organism evidence="18 20">
    <name type="scientific">Salinicoccus roseus</name>
    <dbReference type="NCBI Taxonomy" id="45670"/>
    <lineage>
        <taxon>Bacteria</taxon>
        <taxon>Bacillati</taxon>
        <taxon>Bacillota</taxon>
        <taxon>Bacilli</taxon>
        <taxon>Bacillales</taxon>
        <taxon>Staphylococcaceae</taxon>
        <taxon>Salinicoccus</taxon>
    </lineage>
</organism>
<dbReference type="NCBIfam" id="NF000941">
    <property type="entry name" value="PRK00094.1-3"/>
    <property type="match status" value="1"/>
</dbReference>
<dbReference type="GO" id="GO:0046167">
    <property type="term" value="P:glycerol-3-phosphate biosynthetic process"/>
    <property type="evidence" value="ECO:0007669"/>
    <property type="project" value="UniProtKB-UniRule"/>
</dbReference>
<comment type="caution">
    <text evidence="11">Lacks conserved residue(s) required for the propagation of feature annotation.</text>
</comment>
<feature type="binding site" evidence="11">
    <location>
        <position position="141"/>
    </location>
    <ligand>
        <name>sn-glycerol 3-phosphate</name>
        <dbReference type="ChEBI" id="CHEBI:57597"/>
    </ligand>
</feature>
<feature type="binding site" evidence="11">
    <location>
        <position position="31"/>
    </location>
    <ligand>
        <name>NADPH</name>
        <dbReference type="ChEBI" id="CHEBI:57783"/>
    </ligand>
</feature>
<feature type="binding site" evidence="14">
    <location>
        <begin position="7"/>
        <end position="12"/>
    </location>
    <ligand>
        <name>NAD(+)</name>
        <dbReference type="ChEBI" id="CHEBI:57540"/>
    </ligand>
</feature>
<keyword evidence="11" id="KW-0547">Nucleotide-binding</keyword>
<feature type="binding site" evidence="11">
    <location>
        <position position="143"/>
    </location>
    <ligand>
        <name>NADPH</name>
        <dbReference type="ChEBI" id="CHEBI:57783"/>
    </ligand>
</feature>
<evidence type="ECO:0000256" key="9">
    <source>
        <dbReference type="ARBA" id="ARBA00048640"/>
    </source>
</evidence>
<evidence type="ECO:0000256" key="11">
    <source>
        <dbReference type="HAMAP-Rule" id="MF_00394"/>
    </source>
</evidence>
<dbReference type="FunFam" id="1.10.1040.10:FF:000001">
    <property type="entry name" value="Glycerol-3-phosphate dehydrogenase [NAD(P)+]"/>
    <property type="match status" value="1"/>
</dbReference>
<dbReference type="UniPathway" id="UPA00940"/>
<evidence type="ECO:0000256" key="13">
    <source>
        <dbReference type="PIRSR" id="PIRSR000114-2"/>
    </source>
</evidence>
<keyword evidence="11" id="KW-0963">Cytoplasm</keyword>
<evidence type="ECO:0000256" key="3">
    <source>
        <dbReference type="ARBA" id="ARBA00022857"/>
    </source>
</evidence>
<dbReference type="Gene3D" id="3.40.50.720">
    <property type="entry name" value="NAD(P)-binding Rossmann-like Domain"/>
    <property type="match status" value="1"/>
</dbReference>
<feature type="binding site" evidence="11">
    <location>
        <position position="139"/>
    </location>
    <ligand>
        <name>sn-glycerol 3-phosphate</name>
        <dbReference type="ChEBI" id="CHEBI:57597"/>
    </ligand>
</feature>
<dbReference type="HAMAP" id="MF_00394">
    <property type="entry name" value="NAD_Glyc3P_dehydrog"/>
    <property type="match status" value="1"/>
</dbReference>
<evidence type="ECO:0000313" key="21">
    <source>
        <dbReference type="Proteomes" id="UP000527860"/>
    </source>
</evidence>
<gene>
    <name evidence="11 18" type="primary">gpsA</name>
    <name evidence="19" type="ORF">F7P68_0000860</name>
    <name evidence="18" type="ORF">SN16_00845</name>
</gene>
<dbReference type="GO" id="GO:0047952">
    <property type="term" value="F:glycerol-3-phosphate dehydrogenase [NAD(P)+] activity"/>
    <property type="evidence" value="ECO:0007669"/>
    <property type="project" value="UniProtKB-UniRule"/>
</dbReference>
<feature type="binding site" evidence="14">
    <location>
        <position position="143"/>
    </location>
    <ligand>
        <name>NAD(+)</name>
        <dbReference type="ChEBI" id="CHEBI:57540"/>
    </ligand>
</feature>
<comment type="subcellular location">
    <subcellularLocation>
        <location evidence="11">Cytoplasm</location>
    </subcellularLocation>
</comment>
<reference evidence="18 20" key="1">
    <citation type="submission" date="2015-01" db="EMBL/GenBank/DDBJ databases">
        <title>Genome sequences of high lactate-tolerant strain Salinicoccus roseus W12 with industrial interest.</title>
        <authorList>
            <person name="Wang H."/>
            <person name="Yu B."/>
        </authorList>
    </citation>
    <scope>NUCLEOTIDE SEQUENCE [LARGE SCALE GENOMIC DNA]</scope>
    <source>
        <strain evidence="18 20">W12</strain>
    </source>
</reference>
<feature type="binding site" evidence="11">
    <location>
        <position position="10"/>
    </location>
    <ligand>
        <name>NADPH</name>
        <dbReference type="ChEBI" id="CHEBI:57783"/>
    </ligand>
</feature>
<evidence type="ECO:0000256" key="10">
    <source>
        <dbReference type="ARBA" id="ARBA00052716"/>
    </source>
</evidence>
<feature type="active site" description="Proton acceptor" evidence="11 12">
    <location>
        <position position="194"/>
    </location>
</feature>
<feature type="domain" description="Glycerol-3-phosphate dehydrogenase NAD-dependent N-terminal" evidence="16">
    <location>
        <begin position="2"/>
        <end position="162"/>
    </location>
</feature>
<keyword evidence="3 11" id="KW-0521">NADP</keyword>
<dbReference type="OrthoDB" id="9812273at2"/>
<feature type="binding site" evidence="11">
    <location>
        <position position="258"/>
    </location>
    <ligand>
        <name>NADPH</name>
        <dbReference type="ChEBI" id="CHEBI:57783"/>
    </ligand>
</feature>
<dbReference type="InterPro" id="IPR011128">
    <property type="entry name" value="G3P_DH_NAD-dep_N"/>
</dbReference>
<dbReference type="EMBL" id="JXII01000001">
    <property type="protein sequence ID" value="KIH71941.1"/>
    <property type="molecule type" value="Genomic_DNA"/>
</dbReference>
<proteinExistence type="inferred from homology"/>
<evidence type="ECO:0000313" key="18">
    <source>
        <dbReference type="EMBL" id="KIH71941.1"/>
    </source>
</evidence>
<dbReference type="PIRSF" id="PIRSF000114">
    <property type="entry name" value="Glycerol-3-P_dh"/>
    <property type="match status" value="1"/>
</dbReference>
<feature type="binding site" evidence="14">
    <location>
        <position position="258"/>
    </location>
    <ligand>
        <name>NAD(+)</name>
        <dbReference type="ChEBI" id="CHEBI:57540"/>
    </ligand>
</feature>
<evidence type="ECO:0000256" key="6">
    <source>
        <dbReference type="ARBA" id="ARBA00023098"/>
    </source>
</evidence>
<keyword evidence="7 11" id="KW-0594">Phospholipid biosynthesis</keyword>
<dbReference type="FunFam" id="3.40.50.720:FF:000019">
    <property type="entry name" value="Glycerol-3-phosphate dehydrogenase [NAD(P)+]"/>
    <property type="match status" value="1"/>
</dbReference>
<dbReference type="PANTHER" id="PTHR11728">
    <property type="entry name" value="GLYCEROL-3-PHOSPHATE DEHYDROGENASE"/>
    <property type="match status" value="1"/>
</dbReference>
<evidence type="ECO:0000259" key="17">
    <source>
        <dbReference type="Pfam" id="PF07479"/>
    </source>
</evidence>
<feature type="binding site" evidence="11">
    <location>
        <position position="108"/>
    </location>
    <ligand>
        <name>NADPH</name>
        <dbReference type="ChEBI" id="CHEBI:57783"/>
    </ligand>
</feature>
<dbReference type="InterPro" id="IPR008927">
    <property type="entry name" value="6-PGluconate_DH-like_C_sf"/>
</dbReference>
<dbReference type="EMBL" id="JABEVU030000001">
    <property type="protein sequence ID" value="MDB0579087.1"/>
    <property type="molecule type" value="Genomic_DNA"/>
</dbReference>
<dbReference type="AlphaFoldDB" id="A0A0C2HQZ7"/>
<evidence type="ECO:0000256" key="12">
    <source>
        <dbReference type="PIRSR" id="PIRSR000114-1"/>
    </source>
</evidence>
<dbReference type="InterPro" id="IPR006168">
    <property type="entry name" value="G3P_DH_NAD-dep"/>
</dbReference>
<reference evidence="19" key="2">
    <citation type="submission" date="2020-04" db="EMBL/GenBank/DDBJ databases">
        <authorList>
            <person name="Tanveer F."/>
            <person name="Xie Y."/>
            <person name="Shinwari Z.K."/>
        </authorList>
    </citation>
    <scope>NUCLEOTIDE SEQUENCE</scope>
    <source>
        <strain evidence="19">MOSEL-ME25</strain>
    </source>
</reference>
<comment type="function">
    <text evidence="11">Catalyzes the reduction of the glycolytic intermediate dihydroxyacetone phosphate (DHAP) to sn-glycerol 3-phosphate (G3P), the key precursor for phospholipid synthesis.</text>
</comment>
<dbReference type="Gene3D" id="1.10.1040.10">
    <property type="entry name" value="N-(1-d-carboxylethyl)-l-norvaline Dehydrogenase, domain 2"/>
    <property type="match status" value="1"/>
</dbReference>
<dbReference type="GO" id="GO:0005975">
    <property type="term" value="P:carbohydrate metabolic process"/>
    <property type="evidence" value="ECO:0007669"/>
    <property type="project" value="InterPro"/>
</dbReference>
<dbReference type="Pfam" id="PF07479">
    <property type="entry name" value="NAD_Gly3P_dh_C"/>
    <property type="match status" value="1"/>
</dbReference>
<dbReference type="InterPro" id="IPR013328">
    <property type="entry name" value="6PGD_dom2"/>
</dbReference>
<dbReference type="Proteomes" id="UP000031546">
    <property type="component" value="Unassembled WGS sequence"/>
</dbReference>
<keyword evidence="8 11" id="KW-1208">Phospholipid metabolism</keyword>
<comment type="catalytic activity">
    <reaction evidence="11">
        <text>sn-glycerol 3-phosphate + NAD(+) = dihydroxyacetone phosphate + NADH + H(+)</text>
        <dbReference type="Rhea" id="RHEA:11092"/>
        <dbReference type="ChEBI" id="CHEBI:15378"/>
        <dbReference type="ChEBI" id="CHEBI:57540"/>
        <dbReference type="ChEBI" id="CHEBI:57597"/>
        <dbReference type="ChEBI" id="CHEBI:57642"/>
        <dbReference type="ChEBI" id="CHEBI:57945"/>
        <dbReference type="EC" id="1.1.1.94"/>
    </reaction>
</comment>
<feature type="binding site" evidence="13">
    <location>
        <begin position="258"/>
        <end position="259"/>
    </location>
    <ligand>
        <name>substrate</name>
    </ligand>
</feature>
<feature type="binding site" evidence="13">
    <location>
        <position position="108"/>
    </location>
    <ligand>
        <name>substrate</name>
    </ligand>
</feature>
<sequence length="352" mass="39063">MKITVVGTGSFGTSLAMVLVDNDHDVRIYGRNEDVVKEINEKHTNNRYLKDVPLPDSIRAISNLEEGVSHAEILVLAVPVKAVRSVTKDINALLKRLHKKVLIVHVAKGLELDTHLRVSEVIAEETTEDTVQDICVLSGPSHAEEVAKRSPTTVSTASLKPESAKIIQDVFMNKYFRVYHNDDMIGVEIGGALKNIIALAIGLLHGLDFGDNAKAAIITRGLQEIARLGTRMGANPLTFLGLTGMGDLIVTATSMHSRNYRCGIMLAEGRTIEEAQQEMGMVVEGVNTTRAAYELAAQYDVEMPITKVLYQYLFEDISEEEAFYALMMREKTGETDELKDVLEKQYKDWTRE</sequence>
<dbReference type="PROSITE" id="PS00957">
    <property type="entry name" value="NAD_G3PDH"/>
    <property type="match status" value="1"/>
</dbReference>
<evidence type="ECO:0000256" key="2">
    <source>
        <dbReference type="ARBA" id="ARBA00022516"/>
    </source>
</evidence>
<dbReference type="GO" id="GO:0051287">
    <property type="term" value="F:NAD binding"/>
    <property type="evidence" value="ECO:0007669"/>
    <property type="project" value="InterPro"/>
</dbReference>
<dbReference type="GO" id="GO:0006650">
    <property type="term" value="P:glycerophospholipid metabolic process"/>
    <property type="evidence" value="ECO:0007669"/>
    <property type="project" value="UniProtKB-UniRule"/>
</dbReference>